<comment type="subcellular location">
    <subcellularLocation>
        <location evidence="1">Nucleus</location>
    </subcellularLocation>
</comment>
<dbReference type="Proteomes" id="UP001153076">
    <property type="component" value="Unassembled WGS sequence"/>
</dbReference>
<feature type="domain" description="WRKY" evidence="8">
    <location>
        <begin position="223"/>
        <end position="289"/>
    </location>
</feature>
<evidence type="ECO:0000259" key="8">
    <source>
        <dbReference type="PROSITE" id="PS50811"/>
    </source>
</evidence>
<dbReference type="FunFam" id="2.20.25.80:FF:000005">
    <property type="entry name" value="probable WRKY transcription factor 14"/>
    <property type="match status" value="1"/>
</dbReference>
<reference evidence="9" key="1">
    <citation type="submission" date="2022-04" db="EMBL/GenBank/DDBJ databases">
        <title>Carnegiea gigantea Genome sequencing and assembly v2.</title>
        <authorList>
            <person name="Copetti D."/>
            <person name="Sanderson M.J."/>
            <person name="Burquez A."/>
            <person name="Wojciechowski M.F."/>
        </authorList>
    </citation>
    <scope>NUCLEOTIDE SEQUENCE</scope>
    <source>
        <strain evidence="9">SGP5-SGP5p</strain>
        <tissue evidence="9">Aerial part</tissue>
    </source>
</reference>
<dbReference type="PANTHER" id="PTHR32096">
    <property type="entry name" value="WRKY TRANSCRIPTION FACTOR 30-RELATED-RELATED"/>
    <property type="match status" value="1"/>
</dbReference>
<gene>
    <name evidence="9" type="ORF">Cgig2_029861</name>
</gene>
<dbReference type="InterPro" id="IPR003657">
    <property type="entry name" value="WRKY_dom"/>
</dbReference>
<keyword evidence="3" id="KW-0238">DNA-binding</keyword>
<name>A0A9Q1K559_9CARY</name>
<dbReference type="Pfam" id="PF03106">
    <property type="entry name" value="WRKY"/>
    <property type="match status" value="1"/>
</dbReference>
<evidence type="ECO:0000313" key="9">
    <source>
        <dbReference type="EMBL" id="KAJ8436615.1"/>
    </source>
</evidence>
<sequence>MDNYQGDLADMVRASSGAIRTITSVGTTTTATAVTTTTTDEQMPEPEWQFRSSNPDLCPFPDLLLNNMDPITSTDLLSSFIHVGFEDRQNTPYEGGGGGGLMMNNFNMFAKALQISSNMYSSADGDNNNGINSNNNNNNNPKTASVARGLSSFMKTDCGLMSNEMIINNNVSSSSNTKDEFLDNCTSGTQITSLDSPGNKRRKSQAKKVVCIPAPTGAHSRQSGEVVPSDLWAWRKYGQKPIKDSPYPRGYYRCSSSKGCSARKQVERSRTDPNMLVITYTSEHNHPWPTQRNALAGSTRSQPSKNIATALTSSKLNKALVEGEVSSNKEISQAKNLIEEEMKIEKQLEEKGEDNAENFGYDQGHDLSLTASCKPLMHELNGKQPQQDLSMELGFDGDDPLELIFTQEIKALDPFNGLFDWDAPQSAMVQSNGNQVKRVS</sequence>
<comment type="caution">
    <text evidence="9">The sequence shown here is derived from an EMBL/GenBank/DDBJ whole genome shotgun (WGS) entry which is preliminary data.</text>
</comment>
<dbReference type="InterPro" id="IPR036576">
    <property type="entry name" value="WRKY_dom_sf"/>
</dbReference>
<organism evidence="9 10">
    <name type="scientific">Carnegiea gigantea</name>
    <dbReference type="NCBI Taxonomy" id="171969"/>
    <lineage>
        <taxon>Eukaryota</taxon>
        <taxon>Viridiplantae</taxon>
        <taxon>Streptophyta</taxon>
        <taxon>Embryophyta</taxon>
        <taxon>Tracheophyta</taxon>
        <taxon>Spermatophyta</taxon>
        <taxon>Magnoliopsida</taxon>
        <taxon>eudicotyledons</taxon>
        <taxon>Gunneridae</taxon>
        <taxon>Pentapetalae</taxon>
        <taxon>Caryophyllales</taxon>
        <taxon>Cactineae</taxon>
        <taxon>Cactaceae</taxon>
        <taxon>Cactoideae</taxon>
        <taxon>Echinocereeae</taxon>
        <taxon>Carnegiea</taxon>
    </lineage>
</organism>
<evidence type="ECO:0000256" key="5">
    <source>
        <dbReference type="ARBA" id="ARBA00023242"/>
    </source>
</evidence>
<protein>
    <recommendedName>
        <fullName evidence="8">WRKY domain-containing protein</fullName>
    </recommendedName>
</protein>
<evidence type="ECO:0000256" key="4">
    <source>
        <dbReference type="ARBA" id="ARBA00023163"/>
    </source>
</evidence>
<dbReference type="GO" id="GO:0005634">
    <property type="term" value="C:nucleus"/>
    <property type="evidence" value="ECO:0007669"/>
    <property type="project" value="UniProtKB-SubCell"/>
</dbReference>
<dbReference type="SUPFAM" id="SSF118290">
    <property type="entry name" value="WRKY DNA-binding domain"/>
    <property type="match status" value="1"/>
</dbReference>
<evidence type="ECO:0000256" key="6">
    <source>
        <dbReference type="ARBA" id="ARBA00059805"/>
    </source>
</evidence>
<dbReference type="GO" id="GO:0003700">
    <property type="term" value="F:DNA-binding transcription factor activity"/>
    <property type="evidence" value="ECO:0007669"/>
    <property type="project" value="InterPro"/>
</dbReference>
<dbReference type="Gene3D" id="2.20.25.80">
    <property type="entry name" value="WRKY domain"/>
    <property type="match status" value="1"/>
</dbReference>
<keyword evidence="10" id="KW-1185">Reference proteome</keyword>
<dbReference type="AlphaFoldDB" id="A0A9Q1K559"/>
<evidence type="ECO:0000256" key="3">
    <source>
        <dbReference type="ARBA" id="ARBA00023125"/>
    </source>
</evidence>
<comment type="similarity">
    <text evidence="7">Belongs to the WRKY group II-e family.</text>
</comment>
<dbReference type="SMART" id="SM00774">
    <property type="entry name" value="WRKY"/>
    <property type="match status" value="1"/>
</dbReference>
<evidence type="ECO:0000256" key="2">
    <source>
        <dbReference type="ARBA" id="ARBA00023015"/>
    </source>
</evidence>
<dbReference type="PANTHER" id="PTHR32096:SF18">
    <property type="entry name" value="DISEASE RESISTANCE PROTEIN RRS1B-RELATED"/>
    <property type="match status" value="1"/>
</dbReference>
<evidence type="ECO:0000256" key="1">
    <source>
        <dbReference type="ARBA" id="ARBA00004123"/>
    </source>
</evidence>
<evidence type="ECO:0000313" key="10">
    <source>
        <dbReference type="Proteomes" id="UP001153076"/>
    </source>
</evidence>
<accession>A0A9Q1K559</accession>
<keyword evidence="4" id="KW-0804">Transcription</keyword>
<dbReference type="OrthoDB" id="1937086at2759"/>
<comment type="function">
    <text evidence="6">Transcription factor. Interacts specifically with the W box (5'-(T)TGAC[CT]-3'), a frequently occurring elicitor-responsive cis-acting element.</text>
</comment>
<dbReference type="InterPro" id="IPR044810">
    <property type="entry name" value="WRKY_plant"/>
</dbReference>
<dbReference type="GO" id="GO:0000976">
    <property type="term" value="F:transcription cis-regulatory region binding"/>
    <property type="evidence" value="ECO:0007669"/>
    <property type="project" value="TreeGrafter"/>
</dbReference>
<dbReference type="EMBL" id="JAKOGI010000337">
    <property type="protein sequence ID" value="KAJ8436615.1"/>
    <property type="molecule type" value="Genomic_DNA"/>
</dbReference>
<keyword evidence="5" id="KW-0539">Nucleus</keyword>
<keyword evidence="2" id="KW-0805">Transcription regulation</keyword>
<evidence type="ECO:0000256" key="7">
    <source>
        <dbReference type="ARBA" id="ARBA00060761"/>
    </source>
</evidence>
<dbReference type="PROSITE" id="PS50811">
    <property type="entry name" value="WRKY"/>
    <property type="match status" value="1"/>
</dbReference>
<proteinExistence type="inferred from homology"/>